<evidence type="ECO:0000313" key="3">
    <source>
        <dbReference type="EMBL" id="MBC5049079.1"/>
    </source>
</evidence>
<evidence type="ECO:0000259" key="1">
    <source>
        <dbReference type="Pfam" id="PF05144"/>
    </source>
</evidence>
<dbReference type="Pfam" id="PF05155">
    <property type="entry name" value="G2P_X_C"/>
    <property type="match status" value="1"/>
</dbReference>
<evidence type="ECO:0000259" key="2">
    <source>
        <dbReference type="Pfam" id="PF05155"/>
    </source>
</evidence>
<feature type="domain" description="Replication-associated protein G2P N-terminal" evidence="1">
    <location>
        <begin position="60"/>
        <end position="246"/>
    </location>
</feature>
<evidence type="ECO:0000313" key="4">
    <source>
        <dbReference type="Proteomes" id="UP000646540"/>
    </source>
</evidence>
<comment type="caution">
    <text evidence="3">The sequence shown here is derived from an EMBL/GenBank/DDBJ whole genome shotgun (WGS) entry which is preliminary data.</text>
</comment>
<proteinExistence type="predicted"/>
<accession>A0A8H9ZZF5</accession>
<dbReference type="Pfam" id="PF05144">
    <property type="entry name" value="Phage_CRI"/>
    <property type="match status" value="1"/>
</dbReference>
<organism evidence="3 4">
    <name type="scientific">Klebsiella quasipneumoniae</name>
    <dbReference type="NCBI Taxonomy" id="1463165"/>
    <lineage>
        <taxon>Bacteria</taxon>
        <taxon>Pseudomonadati</taxon>
        <taxon>Pseudomonadota</taxon>
        <taxon>Gammaproteobacteria</taxon>
        <taxon>Enterobacterales</taxon>
        <taxon>Enterobacteriaceae</taxon>
        <taxon>Klebsiella/Raoultella group</taxon>
        <taxon>Klebsiella</taxon>
        <taxon>Klebsiella pneumoniae complex</taxon>
    </lineage>
</organism>
<dbReference type="Proteomes" id="UP000646540">
    <property type="component" value="Unassembled WGS sequence"/>
</dbReference>
<sequence length="372" mass="42378">MFFYDWLDISQDFGVDLPIKSDSVYLRLNTVTGEHGAINQPTIRHKGSFCDQLLISLRGSELRVSGNPSRWGRLDNLFGFSSIDQCVSVYNTVLRGLDLPEFTRCTKTFFVQGDCQNGVSYTSNGARIREIHITTNTAVGEGNVLDYIKGLSTQRYRNSTPYLYPNGRSVDWRTKSGSTSLLYPSVYDKAANLANKNLPKIIREFGENSPEHKYVQSLIEYCQINGVVRFEQKLKNEYLRRNNLRFWGLADFSVLSDLQNQFLDIDQKLTVTAMNFETIAEHLVTSGVVSSTKASFTTATYFYMWMQGQDFDFTKSAVKTHRARLRRIGIDIAQPCNISQFQPVIVKNVRSIEKANLTAPNWYRRPSTLIAV</sequence>
<dbReference type="InterPro" id="IPR022688">
    <property type="entry name" value="G2P_C"/>
</dbReference>
<feature type="domain" description="Replication-associated protein G2P C-terminal" evidence="2">
    <location>
        <begin position="283"/>
        <end position="367"/>
    </location>
</feature>
<dbReference type="EMBL" id="JACNQW010000049">
    <property type="protein sequence ID" value="MBC5049079.1"/>
    <property type="molecule type" value="Genomic_DNA"/>
</dbReference>
<dbReference type="RefSeq" id="WP_186939880.1">
    <property type="nucleotide sequence ID" value="NZ_JACNQW010000049.1"/>
</dbReference>
<reference evidence="3" key="1">
    <citation type="submission" date="2020-08" db="EMBL/GenBank/DDBJ databases">
        <title>Genomic evolution and epidemiology of Klebsiella pneumoniae from a major hospital in Beijing, China, over a fifteen-year period: dissemination of known and novel high-risk clones.</title>
        <authorList>
            <person name="Palmieri M."/>
        </authorList>
    </citation>
    <scope>NUCLEOTIDE SEQUENCE</scope>
    <source>
        <strain evidence="3">K7050</strain>
    </source>
</reference>
<dbReference type="InterPro" id="IPR022686">
    <property type="entry name" value="G2P_N"/>
</dbReference>
<dbReference type="AlphaFoldDB" id="A0A8H9ZZF5"/>
<protein>
    <submittedName>
        <fullName evidence="3">Replication-associated protein G2P</fullName>
    </submittedName>
</protein>
<gene>
    <name evidence="3" type="ORF">H8L09_27540</name>
</gene>
<name>A0A8H9ZZF5_9ENTR</name>
<dbReference type="GO" id="GO:0006260">
    <property type="term" value="P:DNA replication"/>
    <property type="evidence" value="ECO:0007669"/>
    <property type="project" value="InterPro"/>
</dbReference>